<name>A0A7R8UI76_HERIL</name>
<dbReference type="SUPFAM" id="SSF81296">
    <property type="entry name" value="E set domains"/>
    <property type="match status" value="1"/>
</dbReference>
<dbReference type="EMBL" id="LR899010">
    <property type="protein sequence ID" value="CAD7081160.1"/>
    <property type="molecule type" value="Genomic_DNA"/>
</dbReference>
<dbReference type="GO" id="GO:0005768">
    <property type="term" value="C:endosome"/>
    <property type="evidence" value="ECO:0007669"/>
    <property type="project" value="UniProtKB-SubCell"/>
</dbReference>
<comment type="subcellular location">
    <subcellularLocation>
        <location evidence="1">Endosome</location>
    </subcellularLocation>
</comment>
<comment type="subunit">
    <text evidence="6">Component of the commander complex that is essential for endosomal recycling of transmembrane cargos; the commander complex is composed of the CCC subcomplex and the retriever subcomplex. Component of the heterotrimeric retriever complex consisting of VPS26C, VPS29 and VPS35L; within the complex interacts with VPS35L. Interacts with SNX17 (via C-terminus); the interaction is direct and associates SNX17 with the retriever complex. Interacts with SNX31; the interaction is direct.</text>
</comment>
<dbReference type="Pfam" id="PF03643">
    <property type="entry name" value="Vps26"/>
    <property type="match status" value="1"/>
</dbReference>
<dbReference type="InterPro" id="IPR014756">
    <property type="entry name" value="Ig_E-set"/>
</dbReference>
<evidence type="ECO:0000256" key="5">
    <source>
        <dbReference type="ARBA" id="ARBA00093280"/>
    </source>
</evidence>
<evidence type="ECO:0000256" key="3">
    <source>
        <dbReference type="ARBA" id="ARBA00022753"/>
    </source>
</evidence>
<dbReference type="OrthoDB" id="10263384at2759"/>
<keyword evidence="3" id="KW-0967">Endosome</keyword>
<dbReference type="FunCoup" id="A0A7R8UI76">
    <property type="interactions" value="1430"/>
</dbReference>
<keyword evidence="8" id="KW-1185">Reference proteome</keyword>
<dbReference type="AlphaFoldDB" id="A0A7R8UI76"/>
<dbReference type="GO" id="GO:0006886">
    <property type="term" value="P:intracellular protein transport"/>
    <property type="evidence" value="ECO:0007669"/>
    <property type="project" value="InterPro"/>
</dbReference>
<evidence type="ECO:0000256" key="4">
    <source>
        <dbReference type="ARBA" id="ARBA00067597"/>
    </source>
</evidence>
<proteinExistence type="inferred from homology"/>
<dbReference type="InterPro" id="IPR014752">
    <property type="entry name" value="Arrestin-like_C"/>
</dbReference>
<comment type="similarity">
    <text evidence="2">Belongs to the VPS26 family.</text>
</comment>
<dbReference type="OMA" id="CVTMPIT"/>
<dbReference type="FunFam" id="2.60.40.640:FF:000009">
    <property type="entry name" value="Down syndrome critical region protein 3"/>
    <property type="match status" value="1"/>
</dbReference>
<evidence type="ECO:0000256" key="1">
    <source>
        <dbReference type="ARBA" id="ARBA00004177"/>
    </source>
</evidence>
<reference evidence="7 8" key="1">
    <citation type="submission" date="2020-11" db="EMBL/GenBank/DDBJ databases">
        <authorList>
            <person name="Wallbank WR R."/>
            <person name="Pardo Diaz C."/>
            <person name="Kozak K."/>
            <person name="Martin S."/>
            <person name="Jiggins C."/>
            <person name="Moest M."/>
            <person name="Warren A I."/>
            <person name="Generalovic N T."/>
            <person name="Byers J.R.P. K."/>
            <person name="Montejo-Kovacevich G."/>
            <person name="Yen C E."/>
        </authorList>
    </citation>
    <scope>NUCLEOTIDE SEQUENCE [LARGE SCALE GENOMIC DNA]</scope>
</reference>
<evidence type="ECO:0000256" key="6">
    <source>
        <dbReference type="ARBA" id="ARBA00093474"/>
    </source>
</evidence>
<dbReference type="Proteomes" id="UP000594454">
    <property type="component" value="Chromosome 2"/>
</dbReference>
<evidence type="ECO:0000256" key="2">
    <source>
        <dbReference type="ARBA" id="ARBA00009100"/>
    </source>
</evidence>
<dbReference type="InParanoid" id="A0A7R8UI76"/>
<dbReference type="FunFam" id="2.60.40.640:FF:000024">
    <property type="entry name" value="Down syndrome critical region protein 3"/>
    <property type="match status" value="1"/>
</dbReference>
<sequence length="300" mass="34115">MSITLDIKLKKLNKIYHEGELLAGVVQVNCSTESKHEGIALNMEGVVNLQLSSKNFGIFEAFYNSVKPIQLLNTTLELSAPGKLSPGLSEFHFEIPLTTNKEPKMLYETYHGVFVNVNYQLKCEIKRNFLAKTVTKLQQFCIQYKPEKEALASTEVNFSISPETLQKTAKERISIPRFLITGKLDRTECCLTKPFTGFVTVQHTEVAIKSIEIQLVRVETCGCAEGYSRDATEIQNIQIADGNVCPKVQIPIFMIFPRLFTCPTLITKNFKVEFEVNLVIVFKDDYLVTENFQIVLKRWN</sequence>
<dbReference type="PANTHER" id="PTHR12233">
    <property type="entry name" value="VACUOLAR PROTEIN SORTING 26 RELATED"/>
    <property type="match status" value="1"/>
</dbReference>
<comment type="function">
    <text evidence="5">Component of the commander complex that is essential for endosomal recycling of transmembrane cargos; the commander complex is composed of the CCC subcomplex and the retriever subcomplex. Component of the retriever complex, which is a heterotrimeric complex related to retromer cargo-selective complex (CSC) and essential for retromer-independent retrieval and recycling of numerous cargos such as integrin alpha-5/beta-1 (ITGA5:ITGB1). The recruitment of the retriever complex to the endosomal membrane involves CCC and WASH complexes. In the endosomes, drives the retriever and recycling of NxxY-motif-containing cargo proteins by coupling to SNX17, a cargo essential for the homeostatic maintenance of numerous cell surface proteins associated with processes that include cell migration, cell adhesion, nutrient supply and cell signaling.</text>
</comment>
<evidence type="ECO:0000313" key="7">
    <source>
        <dbReference type="EMBL" id="CAD7081160.1"/>
    </source>
</evidence>
<dbReference type="Gene3D" id="2.60.40.640">
    <property type="match status" value="2"/>
</dbReference>
<protein>
    <recommendedName>
        <fullName evidence="4">Vacuolar protein sorting-associated protein 26C</fullName>
    </recommendedName>
</protein>
<evidence type="ECO:0000313" key="8">
    <source>
        <dbReference type="Proteomes" id="UP000594454"/>
    </source>
</evidence>
<dbReference type="InterPro" id="IPR028934">
    <property type="entry name" value="Vps26-related"/>
</dbReference>
<organism evidence="7 8">
    <name type="scientific">Hermetia illucens</name>
    <name type="common">Black soldier fly</name>
    <dbReference type="NCBI Taxonomy" id="343691"/>
    <lineage>
        <taxon>Eukaryota</taxon>
        <taxon>Metazoa</taxon>
        <taxon>Ecdysozoa</taxon>
        <taxon>Arthropoda</taxon>
        <taxon>Hexapoda</taxon>
        <taxon>Insecta</taxon>
        <taxon>Pterygota</taxon>
        <taxon>Neoptera</taxon>
        <taxon>Endopterygota</taxon>
        <taxon>Diptera</taxon>
        <taxon>Brachycera</taxon>
        <taxon>Stratiomyomorpha</taxon>
        <taxon>Stratiomyidae</taxon>
        <taxon>Hermetiinae</taxon>
        <taxon>Hermetia</taxon>
    </lineage>
</organism>
<accession>A0A7R8UI76</accession>
<gene>
    <name evidence="7" type="ORF">HERILL_LOCUS4281</name>
</gene>